<name>A0AAE9J8V2_CAEBR</name>
<feature type="compositionally biased region" description="Polar residues" evidence="1">
    <location>
        <begin position="149"/>
        <end position="160"/>
    </location>
</feature>
<evidence type="ECO:0000313" key="3">
    <source>
        <dbReference type="Proteomes" id="UP000829354"/>
    </source>
</evidence>
<feature type="region of interest" description="Disordered" evidence="1">
    <location>
        <begin position="148"/>
        <end position="184"/>
    </location>
</feature>
<protein>
    <submittedName>
        <fullName evidence="2">Uncharacterized protein</fullName>
    </submittedName>
</protein>
<evidence type="ECO:0000256" key="1">
    <source>
        <dbReference type="SAM" id="MobiDB-lite"/>
    </source>
</evidence>
<dbReference type="PANTHER" id="PTHR36937">
    <property type="entry name" value="PROTEIN CBG20935-RELATED"/>
    <property type="match status" value="1"/>
</dbReference>
<proteinExistence type="predicted"/>
<dbReference type="Proteomes" id="UP000829354">
    <property type="component" value="Chromosome II"/>
</dbReference>
<gene>
    <name evidence="2" type="ORF">L5515_015498</name>
</gene>
<dbReference type="EMBL" id="CP092621">
    <property type="protein sequence ID" value="UMM20146.1"/>
    <property type="molecule type" value="Genomic_DNA"/>
</dbReference>
<dbReference type="PANTHER" id="PTHR36937:SF4">
    <property type="entry name" value="SECRETED PROTEIN"/>
    <property type="match status" value="1"/>
</dbReference>
<organism evidence="2 3">
    <name type="scientific">Caenorhabditis briggsae</name>
    <dbReference type="NCBI Taxonomy" id="6238"/>
    <lineage>
        <taxon>Eukaryota</taxon>
        <taxon>Metazoa</taxon>
        <taxon>Ecdysozoa</taxon>
        <taxon>Nematoda</taxon>
        <taxon>Chromadorea</taxon>
        <taxon>Rhabditida</taxon>
        <taxon>Rhabditina</taxon>
        <taxon>Rhabditomorpha</taxon>
        <taxon>Rhabditoidea</taxon>
        <taxon>Rhabditidae</taxon>
        <taxon>Peloderinae</taxon>
        <taxon>Caenorhabditis</taxon>
    </lineage>
</organism>
<keyword evidence="3" id="KW-1185">Reference proteome</keyword>
<dbReference type="AlphaFoldDB" id="A0AAE9J8V2"/>
<feature type="region of interest" description="Disordered" evidence="1">
    <location>
        <begin position="1"/>
        <end position="35"/>
    </location>
</feature>
<evidence type="ECO:0000313" key="2">
    <source>
        <dbReference type="EMBL" id="UMM20146.1"/>
    </source>
</evidence>
<reference evidence="2 3" key="1">
    <citation type="submission" date="2022-04" db="EMBL/GenBank/DDBJ databases">
        <title>Chromosome-level reference genomes for two strains of Caenorhabditis briggsae: an improved platform for comparative genomics.</title>
        <authorList>
            <person name="Stevens L."/>
            <person name="Andersen E."/>
        </authorList>
    </citation>
    <scope>NUCLEOTIDE SEQUENCE [LARGE SCALE GENOMIC DNA]</scope>
    <source>
        <strain evidence="2">VX34</strain>
        <tissue evidence="2">Whole-organism</tissue>
    </source>
</reference>
<accession>A0AAE9J8V2</accession>
<sequence>MPVLTPMFPVHEGNSAPRDPSSAQAPQHQRPNPQQPQEIARIHSKAVEYCENCPVYWDDKIEMYSSYMDAKIMEDINDNYKFAMITPPTEVVYTSDLISRAWECACKFDKNDAVPEPSIQTFNGSTIDRPIRSKPKVIIAKLMEPIRSQPPTKQPYASSPSPEPLFRPIAPRGPMPEASKPVGPPNPPPLQIPAFKLSDPKKLQQAIEYCNNCALYKDEKLINRSQFLFDPTKSELYQQVTKSRNSTGKNFFVAWMDREKKGTFKYTDWKNVPEDGPLKREWKQRALALEEVQEEQQRNGWIVCHKLFR</sequence>
<feature type="compositionally biased region" description="Low complexity" evidence="1">
    <location>
        <begin position="24"/>
        <end position="35"/>
    </location>
</feature>